<dbReference type="EMBL" id="CP016543">
    <property type="protein sequence ID" value="ANU24266.1"/>
    <property type="molecule type" value="Genomic_DNA"/>
</dbReference>
<dbReference type="AlphaFoldDB" id="A0A1C7EKT1"/>
<proteinExistence type="predicted"/>
<dbReference type="OrthoDB" id="9775656at2"/>
<accession>A0A1C7EKT1</accession>
<reference evidence="2" key="1">
    <citation type="submission" date="2016-10" db="EMBL/GenBank/DDBJ databases">
        <authorList>
            <person name="See-Too W.S."/>
        </authorList>
    </citation>
    <scope>NUCLEOTIDE SEQUENCE</scope>
    <source>
        <strain evidence="2">DSM 22276</strain>
    </source>
</reference>
<sequence length="269" mass="29735">MNGLAGKKIGVAAVRAAKEISVLIEKQAGTPVIFPIQGRQRLNEAISAQNITDFLGESFDWAIFTTGIGARTLTDCATTMGLHSLYVDKLNNTKLAVRGSKTMKWVKEKKLAPIYVSEDGTMSNLLATLAQDFKDKSPQRIFLQAYNLDDHKLKKILEEEGHSVYLSRPYAYEKPDPLVVNGLKQSIVEQSLDAIVFTSKTQVNNIFGDQQQPNLINAFNDRVLAVAVGKVTASALESQGIKQVLQPNHQKMGAMIVAIEHHYRRLAEN</sequence>
<dbReference type="STRING" id="414778.BCM40_13275"/>
<keyword evidence="3" id="KW-1185">Reference proteome</keyword>
<dbReference type="CDD" id="cd06578">
    <property type="entry name" value="HemD"/>
    <property type="match status" value="1"/>
</dbReference>
<dbReference type="SUPFAM" id="SSF69618">
    <property type="entry name" value="HemD-like"/>
    <property type="match status" value="1"/>
</dbReference>
<name>A0A1C7EKT1_9BACL</name>
<evidence type="ECO:0000313" key="2">
    <source>
        <dbReference type="EMBL" id="ANU24266.1"/>
    </source>
</evidence>
<dbReference type="NCBIfam" id="NF004584">
    <property type="entry name" value="PRK05928.2-1"/>
    <property type="match status" value="1"/>
</dbReference>
<dbReference type="Pfam" id="PF02602">
    <property type="entry name" value="HEM4"/>
    <property type="match status" value="1"/>
</dbReference>
<dbReference type="PANTHER" id="PTHR40082:SF1">
    <property type="entry name" value="BLR5956 PROTEIN"/>
    <property type="match status" value="1"/>
</dbReference>
<evidence type="ECO:0000259" key="1">
    <source>
        <dbReference type="Pfam" id="PF02602"/>
    </source>
</evidence>
<dbReference type="InterPro" id="IPR039793">
    <property type="entry name" value="UROS/Hem4"/>
</dbReference>
<dbReference type="GO" id="GO:0006780">
    <property type="term" value="P:uroporphyrinogen III biosynthetic process"/>
    <property type="evidence" value="ECO:0007669"/>
    <property type="project" value="InterPro"/>
</dbReference>
<protein>
    <submittedName>
        <fullName evidence="2">Uroporphyrinogen-III synthase</fullName>
    </submittedName>
</protein>
<feature type="domain" description="Tetrapyrrole biosynthesis uroporphyrinogen III synthase" evidence="1">
    <location>
        <begin position="19"/>
        <end position="256"/>
    </location>
</feature>
<dbReference type="Gene3D" id="3.40.50.10090">
    <property type="match status" value="2"/>
</dbReference>
<dbReference type="KEGG" id="pdg:BCM40_13275"/>
<dbReference type="RefSeq" id="WP_065527230.1">
    <property type="nucleotide sequence ID" value="NZ_CP016543.2"/>
</dbReference>
<organism evidence="2 3">
    <name type="scientific">Planococcus donghaensis</name>
    <dbReference type="NCBI Taxonomy" id="414778"/>
    <lineage>
        <taxon>Bacteria</taxon>
        <taxon>Bacillati</taxon>
        <taxon>Bacillota</taxon>
        <taxon>Bacilli</taxon>
        <taxon>Bacillales</taxon>
        <taxon>Caryophanaceae</taxon>
        <taxon>Planococcus</taxon>
    </lineage>
</organism>
<dbReference type="GO" id="GO:0004852">
    <property type="term" value="F:uroporphyrinogen-III synthase activity"/>
    <property type="evidence" value="ECO:0007669"/>
    <property type="project" value="InterPro"/>
</dbReference>
<gene>
    <name evidence="2" type="ORF">BCM40_13275</name>
</gene>
<dbReference type="PANTHER" id="PTHR40082">
    <property type="entry name" value="BLR5956 PROTEIN"/>
    <property type="match status" value="1"/>
</dbReference>
<evidence type="ECO:0000313" key="3">
    <source>
        <dbReference type="Proteomes" id="UP000092495"/>
    </source>
</evidence>
<dbReference type="InterPro" id="IPR036108">
    <property type="entry name" value="4pyrrol_syn_uPrphyn_synt_sf"/>
</dbReference>
<dbReference type="Proteomes" id="UP000092495">
    <property type="component" value="Chromosome"/>
</dbReference>
<dbReference type="InterPro" id="IPR003754">
    <property type="entry name" value="4pyrrol_synth_uPrphyn_synth"/>
</dbReference>